<organism evidence="2 3">
    <name type="scientific">Cedecea neteri</name>
    <dbReference type="NCBI Taxonomy" id="158822"/>
    <lineage>
        <taxon>Bacteria</taxon>
        <taxon>Pseudomonadati</taxon>
        <taxon>Pseudomonadota</taxon>
        <taxon>Gammaproteobacteria</taxon>
        <taxon>Enterobacterales</taxon>
        <taxon>Enterobacteriaceae</taxon>
        <taxon>Cedecea</taxon>
    </lineage>
</organism>
<gene>
    <name evidence="2" type="ORF">LH23_10935</name>
</gene>
<evidence type="ECO:0008006" key="4">
    <source>
        <dbReference type="Google" id="ProtNLM"/>
    </source>
</evidence>
<dbReference type="PANTHER" id="PTHR37549">
    <property type="entry name" value="LIPOPROTEIN LPRI"/>
    <property type="match status" value="1"/>
</dbReference>
<reference evidence="2 3" key="1">
    <citation type="submission" date="2014-09" db="EMBL/GenBank/DDBJ databases">
        <authorList>
            <person name="Chan K.-G."/>
        </authorList>
    </citation>
    <scope>NUCLEOTIDE SEQUENCE [LARGE SCALE GENOMIC DNA]</scope>
    <source>
        <strain evidence="2 3">M006</strain>
    </source>
</reference>
<evidence type="ECO:0000313" key="3">
    <source>
        <dbReference type="Proteomes" id="UP000029516"/>
    </source>
</evidence>
<protein>
    <recommendedName>
        <fullName evidence="4">DUF1311 domain-containing protein</fullName>
    </recommendedName>
</protein>
<name>A0AAN0S4R7_9ENTR</name>
<evidence type="ECO:0000256" key="1">
    <source>
        <dbReference type="SAM" id="SignalP"/>
    </source>
</evidence>
<dbReference type="PANTHER" id="PTHR37549:SF1">
    <property type="entry name" value="LIPOPROTEIN LPRI"/>
    <property type="match status" value="1"/>
</dbReference>
<dbReference type="PROSITE" id="PS51257">
    <property type="entry name" value="PROKAR_LIPOPROTEIN"/>
    <property type="match status" value="1"/>
</dbReference>
<dbReference type="GO" id="GO:0005576">
    <property type="term" value="C:extracellular region"/>
    <property type="evidence" value="ECO:0007669"/>
    <property type="project" value="TreeGrafter"/>
</dbReference>
<evidence type="ECO:0000313" key="2">
    <source>
        <dbReference type="EMBL" id="AIR61157.1"/>
    </source>
</evidence>
<dbReference type="AlphaFoldDB" id="A0AAN0S4R7"/>
<sequence>MLKRVLFILLLISGFYTGSAMAASCQRPATPLENTICTNDTLHWLDSAMTVIYRSMLEKHDALPVHKEYAEWEKSLESCTSYSCIERAYYEGISRISDVKENFDWQGKWWNTSAANRSGGILTFSRNAEWSLTVDIQAWAGSNHDDFSAEARKLYGIAIVEKVKDTSNCKLLLIPQQDGSIQVYSNASWGCSLSMPTGVFIDGLYAKSPTDPRPKATLLSLGIFPDSATDTRFREMVGDDYQNFVDSANVYIYQDDIDNIGAKVISMWVRGEANRHTAIIMYTPDGKMWAARTTPGKNGVQEARFYRGKGNETGPLPRTIQSWKLRFLDK</sequence>
<keyword evidence="1" id="KW-0732">Signal</keyword>
<accession>A0AAN0S4R7</accession>
<dbReference type="EMBL" id="CP009458">
    <property type="protein sequence ID" value="AIR61157.1"/>
    <property type="molecule type" value="Genomic_DNA"/>
</dbReference>
<dbReference type="KEGG" id="cem:LH23_10935"/>
<proteinExistence type="predicted"/>
<feature type="chain" id="PRO_5042996776" description="DUF1311 domain-containing protein" evidence="1">
    <location>
        <begin position="23"/>
        <end position="330"/>
    </location>
</feature>
<dbReference type="Proteomes" id="UP000029516">
    <property type="component" value="Chromosome"/>
</dbReference>
<feature type="signal peptide" evidence="1">
    <location>
        <begin position="1"/>
        <end position="22"/>
    </location>
</feature>
<dbReference type="InterPro" id="IPR052755">
    <property type="entry name" value="Lysozyme_Inhibitor_LprI"/>
</dbReference>